<keyword evidence="4 7" id="KW-0689">Ribosomal protein</keyword>
<evidence type="ECO:0000256" key="5">
    <source>
        <dbReference type="ARBA" id="ARBA00023274"/>
    </source>
</evidence>
<comment type="function">
    <text evidence="7">Binds to the 23S rRNA.</text>
</comment>
<dbReference type="Gene3D" id="3.40.5.10">
    <property type="entry name" value="Ribosomal protein L9, N-terminal domain"/>
    <property type="match status" value="1"/>
</dbReference>
<name>A0A2U3KHG1_9BACT</name>
<dbReference type="PANTHER" id="PTHR21368">
    <property type="entry name" value="50S RIBOSOMAL PROTEIN L9"/>
    <property type="match status" value="1"/>
</dbReference>
<dbReference type="InterPro" id="IPR020594">
    <property type="entry name" value="Ribosomal_bL9_bac/chp"/>
</dbReference>
<dbReference type="Pfam" id="PF03948">
    <property type="entry name" value="Ribosomal_L9_C"/>
    <property type="match status" value="1"/>
</dbReference>
<dbReference type="InterPro" id="IPR036791">
    <property type="entry name" value="Ribosomal_bL9_C_sf"/>
</dbReference>
<dbReference type="InterPro" id="IPR000244">
    <property type="entry name" value="Ribosomal_bL9"/>
</dbReference>
<dbReference type="GO" id="GO:1990904">
    <property type="term" value="C:ribonucleoprotein complex"/>
    <property type="evidence" value="ECO:0007669"/>
    <property type="project" value="UniProtKB-KW"/>
</dbReference>
<protein>
    <recommendedName>
        <fullName evidence="6 7">Large ribosomal subunit protein bL9</fullName>
    </recommendedName>
</protein>
<evidence type="ECO:0000256" key="2">
    <source>
        <dbReference type="ARBA" id="ARBA00022730"/>
    </source>
</evidence>
<reference evidence="10" key="1">
    <citation type="submission" date="2018-02" db="EMBL/GenBank/DDBJ databases">
        <authorList>
            <person name="Hausmann B."/>
        </authorList>
    </citation>
    <scope>NUCLEOTIDE SEQUENCE [LARGE SCALE GENOMIC DNA]</scope>
    <source>
        <strain evidence="10">Peat soil MAG SbA1</strain>
    </source>
</reference>
<keyword evidence="5 7" id="KW-0687">Ribonucleoprotein</keyword>
<dbReference type="InterPro" id="IPR020070">
    <property type="entry name" value="Ribosomal_bL9_N"/>
</dbReference>
<evidence type="ECO:0000256" key="3">
    <source>
        <dbReference type="ARBA" id="ARBA00022884"/>
    </source>
</evidence>
<dbReference type="SUPFAM" id="SSF55658">
    <property type="entry name" value="L9 N-domain-like"/>
    <property type="match status" value="1"/>
</dbReference>
<dbReference type="InterPro" id="IPR036935">
    <property type="entry name" value="Ribosomal_bL9_N_sf"/>
</dbReference>
<organism evidence="9 10">
    <name type="scientific">Candidatus Sulfotelmatobacter kueseliae</name>
    <dbReference type="NCBI Taxonomy" id="2042962"/>
    <lineage>
        <taxon>Bacteria</taxon>
        <taxon>Pseudomonadati</taxon>
        <taxon>Acidobacteriota</taxon>
        <taxon>Terriglobia</taxon>
        <taxon>Terriglobales</taxon>
        <taxon>Candidatus Korobacteraceae</taxon>
        <taxon>Candidatus Sulfotelmatobacter</taxon>
    </lineage>
</organism>
<sequence>MEVILKEDVAKLGARGDVVKVAEGYGRNFLLPRKLAIEANEGNKAVIVQMKAAAVRRSAKEKASAEELAKQFDGVTVAFARKSGEHDQLFGSVTSGDVADGLIKKGFNVDRRKIQLHEPLKTLGEFTVPIKLHKDVTAHLKVVIEKEAAE</sequence>
<dbReference type="InterPro" id="IPR020069">
    <property type="entry name" value="Ribosomal_bL9_C"/>
</dbReference>
<dbReference type="Gene3D" id="3.10.430.100">
    <property type="entry name" value="Ribosomal protein L9, C-terminal domain"/>
    <property type="match status" value="1"/>
</dbReference>
<dbReference type="AlphaFoldDB" id="A0A2U3KHG1"/>
<evidence type="ECO:0000259" key="8">
    <source>
        <dbReference type="PROSITE" id="PS00651"/>
    </source>
</evidence>
<dbReference type="GO" id="GO:0019843">
    <property type="term" value="F:rRNA binding"/>
    <property type="evidence" value="ECO:0007669"/>
    <property type="project" value="UniProtKB-UniRule"/>
</dbReference>
<evidence type="ECO:0000313" key="9">
    <source>
        <dbReference type="EMBL" id="SPF39066.1"/>
    </source>
</evidence>
<evidence type="ECO:0000256" key="1">
    <source>
        <dbReference type="ARBA" id="ARBA00010605"/>
    </source>
</evidence>
<evidence type="ECO:0000256" key="6">
    <source>
        <dbReference type="ARBA" id="ARBA00035292"/>
    </source>
</evidence>
<dbReference type="HAMAP" id="MF_00503">
    <property type="entry name" value="Ribosomal_bL9"/>
    <property type="match status" value="1"/>
</dbReference>
<dbReference type="GO" id="GO:0005840">
    <property type="term" value="C:ribosome"/>
    <property type="evidence" value="ECO:0007669"/>
    <property type="project" value="UniProtKB-KW"/>
</dbReference>
<dbReference type="Pfam" id="PF01281">
    <property type="entry name" value="Ribosomal_L9_N"/>
    <property type="match status" value="1"/>
</dbReference>
<gene>
    <name evidence="7 9" type="primary">rplI</name>
    <name evidence="9" type="ORF">SBA1_240011</name>
</gene>
<evidence type="ECO:0000256" key="4">
    <source>
        <dbReference type="ARBA" id="ARBA00022980"/>
    </source>
</evidence>
<keyword evidence="2 7" id="KW-0699">rRNA-binding</keyword>
<evidence type="ECO:0000313" key="10">
    <source>
        <dbReference type="Proteomes" id="UP000238701"/>
    </source>
</evidence>
<proteinExistence type="inferred from homology"/>
<comment type="similarity">
    <text evidence="1 7">Belongs to the bacterial ribosomal protein bL9 family.</text>
</comment>
<dbReference type="PROSITE" id="PS00651">
    <property type="entry name" value="RIBOSOMAL_L9"/>
    <property type="match status" value="1"/>
</dbReference>
<dbReference type="SUPFAM" id="SSF55653">
    <property type="entry name" value="Ribosomal protein L9 C-domain"/>
    <property type="match status" value="1"/>
</dbReference>
<dbReference type="OrthoDB" id="9788336at2"/>
<dbReference type="GO" id="GO:0006412">
    <property type="term" value="P:translation"/>
    <property type="evidence" value="ECO:0007669"/>
    <property type="project" value="UniProtKB-UniRule"/>
</dbReference>
<accession>A0A2U3KHG1</accession>
<dbReference type="EMBL" id="OMOD01000116">
    <property type="protein sequence ID" value="SPF39066.1"/>
    <property type="molecule type" value="Genomic_DNA"/>
</dbReference>
<evidence type="ECO:0000256" key="7">
    <source>
        <dbReference type="HAMAP-Rule" id="MF_00503"/>
    </source>
</evidence>
<dbReference type="NCBIfam" id="TIGR00158">
    <property type="entry name" value="L9"/>
    <property type="match status" value="1"/>
</dbReference>
<dbReference type="Proteomes" id="UP000238701">
    <property type="component" value="Unassembled WGS sequence"/>
</dbReference>
<feature type="domain" description="Ribosomal protein L9" evidence="8">
    <location>
        <begin position="13"/>
        <end position="40"/>
    </location>
</feature>
<keyword evidence="3 7" id="KW-0694">RNA-binding</keyword>
<dbReference type="InterPro" id="IPR009027">
    <property type="entry name" value="Ribosomal_bL9/RNase_H1_N"/>
</dbReference>
<dbReference type="GO" id="GO:0003735">
    <property type="term" value="F:structural constituent of ribosome"/>
    <property type="evidence" value="ECO:0007669"/>
    <property type="project" value="InterPro"/>
</dbReference>